<accession>B0D4M5</accession>
<name>B0D4M5_LACBS</name>
<dbReference type="EMBL" id="DS547097">
    <property type="protein sequence ID" value="EDR10370.1"/>
    <property type="molecule type" value="Genomic_DNA"/>
</dbReference>
<keyword evidence="3" id="KW-1185">Reference proteome</keyword>
<dbReference type="Proteomes" id="UP000001194">
    <property type="component" value="Unassembled WGS sequence"/>
</dbReference>
<feature type="region of interest" description="Disordered" evidence="1">
    <location>
        <begin position="880"/>
        <end position="1029"/>
    </location>
</feature>
<feature type="compositionally biased region" description="Polar residues" evidence="1">
    <location>
        <begin position="957"/>
        <end position="971"/>
    </location>
</feature>
<feature type="compositionally biased region" description="Low complexity" evidence="1">
    <location>
        <begin position="1123"/>
        <end position="1133"/>
    </location>
</feature>
<feature type="region of interest" description="Disordered" evidence="1">
    <location>
        <begin position="1064"/>
        <end position="1091"/>
    </location>
</feature>
<organism evidence="3">
    <name type="scientific">Laccaria bicolor (strain S238N-H82 / ATCC MYA-4686)</name>
    <name type="common">Bicoloured deceiver</name>
    <name type="synonym">Laccaria laccata var. bicolor</name>
    <dbReference type="NCBI Taxonomy" id="486041"/>
    <lineage>
        <taxon>Eukaryota</taxon>
        <taxon>Fungi</taxon>
        <taxon>Dikarya</taxon>
        <taxon>Basidiomycota</taxon>
        <taxon>Agaricomycotina</taxon>
        <taxon>Agaricomycetes</taxon>
        <taxon>Agaricomycetidae</taxon>
        <taxon>Agaricales</taxon>
        <taxon>Agaricineae</taxon>
        <taxon>Hydnangiaceae</taxon>
        <taxon>Laccaria</taxon>
    </lineage>
</organism>
<evidence type="ECO:0000313" key="2">
    <source>
        <dbReference type="EMBL" id="EDR10370.1"/>
    </source>
</evidence>
<dbReference type="HOGENOM" id="CLU_256130_0_0_1"/>
<dbReference type="KEGG" id="lbc:LACBIDRAFT_325350"/>
<dbReference type="GeneID" id="6074730"/>
<feature type="region of interest" description="Disordered" evidence="1">
    <location>
        <begin position="1313"/>
        <end position="1373"/>
    </location>
</feature>
<feature type="compositionally biased region" description="Low complexity" evidence="1">
    <location>
        <begin position="188"/>
        <end position="200"/>
    </location>
</feature>
<feature type="compositionally biased region" description="Low complexity" evidence="1">
    <location>
        <begin position="1218"/>
        <end position="1238"/>
    </location>
</feature>
<feature type="compositionally biased region" description="Polar residues" evidence="1">
    <location>
        <begin position="934"/>
        <end position="946"/>
    </location>
</feature>
<dbReference type="OrthoDB" id="2269373at2759"/>
<dbReference type="InParanoid" id="B0D4M5"/>
<evidence type="ECO:0000313" key="3">
    <source>
        <dbReference type="Proteomes" id="UP000001194"/>
    </source>
</evidence>
<evidence type="ECO:0000256" key="1">
    <source>
        <dbReference type="SAM" id="MobiDB-lite"/>
    </source>
</evidence>
<feature type="region of interest" description="Disordered" evidence="1">
    <location>
        <begin position="188"/>
        <end position="220"/>
    </location>
</feature>
<protein>
    <submittedName>
        <fullName evidence="2">Predicted protein</fullName>
    </submittedName>
</protein>
<feature type="region of interest" description="Disordered" evidence="1">
    <location>
        <begin position="1104"/>
        <end position="1152"/>
    </location>
</feature>
<feature type="region of interest" description="Disordered" evidence="1">
    <location>
        <begin position="619"/>
        <end position="645"/>
    </location>
</feature>
<feature type="compositionally biased region" description="Polar residues" evidence="1">
    <location>
        <begin position="1348"/>
        <end position="1364"/>
    </location>
</feature>
<feature type="region of interest" description="Disordered" evidence="1">
    <location>
        <begin position="285"/>
        <end position="305"/>
    </location>
</feature>
<proteinExistence type="predicted"/>
<sequence length="1373" mass="147252">MFNLICMIRIHTGYSRSGGRRSGSKGAVGLYLIAQSADKVLSVWAKKGVMSRKESQGRIMIFGIDGSKWAAAETESGLNRVVYPTPFTVLLNGPTNTVTYHRRMRREELPVGAVQNATLSQGVYTPQQPQRKCMHKSVLVSITADLVNSDLHSLNNRLIQVESALAIMTAGQTIPAFQSSYHFSHPSSSSSCAQPLPASSTGGSHHHHHHHNAAPYSSENDSLALSAEDLAIWLEDLDLGVSQSTASLQVPQSDMQNSGFIKLEPSPTEMELIQPHYGMITLDTSSAQRSVQPSRSSSPFKPDAQQQQQFFLPPLSIYHSAPAIVPSSPSVMSSSSYPQPSTPAYTFPQSSQYSHPQITSALLSQLPSFSHCTKLLRNAEEVFSMRPIPFNTTKGGWKAFKRKCLAVLSGPLASQHERDAARQQRESRKAKAIYYHGGQAQPGDDMDGIGGVWNKDGGGETSLSFFGCMCAVLAVGAHAAPSRSGENSTNTPAFLYALSQQALGVWETHAAGAGAGVEEPERMDFLLASLVSTVYVLYSRSTLSSSSSSGEEDGGDTGAVVSPLVGKMYNVARYMGLGRDVGRRKSAKTCQLVHRFTSDILGQPPLAPSFTYTTKLPECASAEEDEESEHDSHDDDDDAESGSASSSEMYFGVRCRLTQLAQMIKQRTATPDCCCGYTLDQAANLDSEIRRFIDRLPAALRLSTSGLAAKGSEDSPMILDSPPPLQPEKIDKEKTTLLVQSAELAIMANVLVWKIYVPFLRPTSSSSPSSSSSQPKSLGAWSSASQACVSAAQEILSAAKVLLNTNYSVIPTIFDFYPLNKVVFDATVVCAHASLTTKVNDKDLEAQFAEGLECASKLNGKSEWRKTVLGALNKRLAAGNQGRGIAASSLKRKRSQHEHGPRSMGSGQGGDSIPPPSGFDAPLYQGFELHPSATFPSPHQSPPSTQRGRESLPSPPTSRASGSAQSKTSTGGKDKKHAKKTHSSYPVVGIRARLKESGPLVPKHKTASETTMDGGRERGKMQAPPPLMTSIPRMMSRECSAANMYPPPQQSPVHSKSSMLTMSTTDAYRSRSSSLSHVHAGVEPSSQQSHSLDYLPFGEYRMREQQQMSSPVSYNSSPQMFSHPHPQQPHQQQVQTSLFDLGPPPPHGYDQRSFDRVQASVDSAASYASTGASSPCANPSHSSASSPYTSSSGSVGGQPPTPTLTYGTTTAGSHHRNPSAFAHPSATTTSSTSASSPAGYIHFDEGSSGSGLSMAGLQATIEQATAISSSVPSTPAAYERQANSMYDAKPPMDALLPPHAYESLHSHQIHQQEQFHRGPGDALQLPPPAYSDPHGHPHHRMTSVEGEQPTQTWPGPPASSQAATGQPFWNGYA</sequence>
<feature type="compositionally biased region" description="Low complexity" evidence="1">
    <location>
        <begin position="1168"/>
        <end position="1193"/>
    </location>
</feature>
<feature type="compositionally biased region" description="Acidic residues" evidence="1">
    <location>
        <begin position="621"/>
        <end position="640"/>
    </location>
</feature>
<reference evidence="2 3" key="1">
    <citation type="journal article" date="2008" name="Nature">
        <title>The genome of Laccaria bicolor provides insights into mycorrhizal symbiosis.</title>
        <authorList>
            <person name="Martin F."/>
            <person name="Aerts A."/>
            <person name="Ahren D."/>
            <person name="Brun A."/>
            <person name="Danchin E.G.J."/>
            <person name="Duchaussoy F."/>
            <person name="Gibon J."/>
            <person name="Kohler A."/>
            <person name="Lindquist E."/>
            <person name="Pereda V."/>
            <person name="Salamov A."/>
            <person name="Shapiro H.J."/>
            <person name="Wuyts J."/>
            <person name="Blaudez D."/>
            <person name="Buee M."/>
            <person name="Brokstein P."/>
            <person name="Canbaeck B."/>
            <person name="Cohen D."/>
            <person name="Courty P.E."/>
            <person name="Coutinho P.M."/>
            <person name="Delaruelle C."/>
            <person name="Detter J.C."/>
            <person name="Deveau A."/>
            <person name="DiFazio S."/>
            <person name="Duplessis S."/>
            <person name="Fraissinet-Tachet L."/>
            <person name="Lucic E."/>
            <person name="Frey-Klett P."/>
            <person name="Fourrey C."/>
            <person name="Feussner I."/>
            <person name="Gay G."/>
            <person name="Grimwood J."/>
            <person name="Hoegger P.J."/>
            <person name="Jain P."/>
            <person name="Kilaru S."/>
            <person name="Labbe J."/>
            <person name="Lin Y.C."/>
            <person name="Legue V."/>
            <person name="Le Tacon F."/>
            <person name="Marmeisse R."/>
            <person name="Melayah D."/>
            <person name="Montanini B."/>
            <person name="Muratet M."/>
            <person name="Nehls U."/>
            <person name="Niculita-Hirzel H."/>
            <person name="Oudot-Le Secq M.P."/>
            <person name="Peter M."/>
            <person name="Quesneville H."/>
            <person name="Rajashekar B."/>
            <person name="Reich M."/>
            <person name="Rouhier N."/>
            <person name="Schmutz J."/>
            <person name="Yin T."/>
            <person name="Chalot M."/>
            <person name="Henrissat B."/>
            <person name="Kuees U."/>
            <person name="Lucas S."/>
            <person name="Van de Peer Y."/>
            <person name="Podila G.K."/>
            <person name="Polle A."/>
            <person name="Pukkila P.J."/>
            <person name="Richardson P.M."/>
            <person name="Rouze P."/>
            <person name="Sanders I.R."/>
            <person name="Stajich J.E."/>
            <person name="Tunlid A."/>
            <person name="Tuskan G."/>
            <person name="Grigoriev I.V."/>
        </authorList>
    </citation>
    <scope>NUCLEOTIDE SEQUENCE [LARGE SCALE GENOMIC DNA]</scope>
    <source>
        <strain evidence="3">S238N-H82 / ATCC MYA-4686</strain>
    </source>
</reference>
<feature type="compositionally biased region" description="Polar residues" evidence="1">
    <location>
        <begin position="1105"/>
        <end position="1120"/>
    </location>
</feature>
<dbReference type="CDD" id="cd12148">
    <property type="entry name" value="fungal_TF_MHR"/>
    <property type="match status" value="1"/>
</dbReference>
<feature type="region of interest" description="Disordered" evidence="1">
    <location>
        <begin position="1168"/>
        <end position="1242"/>
    </location>
</feature>
<dbReference type="RefSeq" id="XP_001878820.1">
    <property type="nucleotide sequence ID" value="XM_001878785.1"/>
</dbReference>
<feature type="compositionally biased region" description="Polar residues" evidence="1">
    <location>
        <begin position="1064"/>
        <end position="1076"/>
    </location>
</feature>
<gene>
    <name evidence="2" type="ORF">LACBIDRAFT_325350</name>
</gene>